<keyword evidence="3" id="KW-1185">Reference proteome</keyword>
<keyword evidence="1" id="KW-0732">Signal</keyword>
<feature type="chain" id="PRO_5032634102" evidence="1">
    <location>
        <begin position="30"/>
        <end position="259"/>
    </location>
</feature>
<evidence type="ECO:0000313" key="3">
    <source>
        <dbReference type="Proteomes" id="UP000613740"/>
    </source>
</evidence>
<name>A0A835TJ36_9CHLO</name>
<accession>A0A835TJ36</accession>
<evidence type="ECO:0000313" key="2">
    <source>
        <dbReference type="EMBL" id="KAG2439725.1"/>
    </source>
</evidence>
<proteinExistence type="predicted"/>
<sequence length="259" mass="27389">MKLQSRALAVMALAVLAFAAIATLPGASAGKYPPPHRKAPPPKKPAGPTAYRLISITKWNATANTTDLQAAEVSVSLACKEFFVAGITGCSEDQRASPLWGSHIKIYDFPSAVAYTNYSQCVAKQPGRAYSQPFEVWKNRAFFPYTESVADATAGTLWSASIANVTDRAAAVGIFNDYSSQVASLLALSQAAETWNGVVAAQLDVSHVLSVKKPQGLLAIGAYSNEAGAGGLPPLDTLVQLAPIIKVLRRIAFTPTRLV</sequence>
<dbReference type="Proteomes" id="UP000613740">
    <property type="component" value="Unassembled WGS sequence"/>
</dbReference>
<evidence type="ECO:0000256" key="1">
    <source>
        <dbReference type="SAM" id="SignalP"/>
    </source>
</evidence>
<feature type="signal peptide" evidence="1">
    <location>
        <begin position="1"/>
        <end position="29"/>
    </location>
</feature>
<organism evidence="2 3">
    <name type="scientific">Chlamydomonas schloesseri</name>
    <dbReference type="NCBI Taxonomy" id="2026947"/>
    <lineage>
        <taxon>Eukaryota</taxon>
        <taxon>Viridiplantae</taxon>
        <taxon>Chlorophyta</taxon>
        <taxon>core chlorophytes</taxon>
        <taxon>Chlorophyceae</taxon>
        <taxon>CS clade</taxon>
        <taxon>Chlamydomonadales</taxon>
        <taxon>Chlamydomonadaceae</taxon>
        <taxon>Chlamydomonas</taxon>
    </lineage>
</organism>
<comment type="caution">
    <text evidence="2">The sequence shown here is derived from an EMBL/GenBank/DDBJ whole genome shotgun (WGS) entry which is preliminary data.</text>
</comment>
<dbReference type="EMBL" id="JAEHOD010000040">
    <property type="protein sequence ID" value="KAG2439725.1"/>
    <property type="molecule type" value="Genomic_DNA"/>
</dbReference>
<gene>
    <name evidence="2" type="ORF">HYH02_010603</name>
</gene>
<reference evidence="2" key="1">
    <citation type="journal article" date="2020" name="bioRxiv">
        <title>Comparative genomics of Chlamydomonas.</title>
        <authorList>
            <person name="Craig R.J."/>
            <person name="Hasan A.R."/>
            <person name="Ness R.W."/>
            <person name="Keightley P.D."/>
        </authorList>
    </citation>
    <scope>NUCLEOTIDE SEQUENCE</scope>
    <source>
        <strain evidence="2">CCAP 11/173</strain>
    </source>
</reference>
<dbReference type="AlphaFoldDB" id="A0A835TJ36"/>
<protein>
    <submittedName>
        <fullName evidence="2">Uncharacterized protein</fullName>
    </submittedName>
</protein>
<dbReference type="OrthoDB" id="531507at2759"/>